<reference evidence="2 3" key="1">
    <citation type="submission" date="2016-10" db="EMBL/GenBank/DDBJ databases">
        <title>Draft genome sequence of Coniochaeta ligniaria NRRL30616, a lignocellulolytic fungus for bioabatement of inhibitors in plant biomass hydrolysates.</title>
        <authorList>
            <consortium name="DOE Joint Genome Institute"/>
            <person name="Jimenez D.J."/>
            <person name="Hector R.E."/>
            <person name="Riley R."/>
            <person name="Sun H."/>
            <person name="Grigoriev I.V."/>
            <person name="Van Elsas J.D."/>
            <person name="Nichols N.N."/>
        </authorList>
    </citation>
    <scope>NUCLEOTIDE SEQUENCE [LARGE SCALE GENOMIC DNA]</scope>
    <source>
        <strain evidence="2 3">NRRL 30616</strain>
    </source>
</reference>
<gene>
    <name evidence="2" type="ORF">CONLIGDRAFT_545616</name>
</gene>
<dbReference type="InterPro" id="IPR056143">
    <property type="entry name" value="DUF7726"/>
</dbReference>
<dbReference type="PANTHER" id="PTHR42339:SF1">
    <property type="entry name" value="HISTONE H1"/>
    <property type="match status" value="1"/>
</dbReference>
<accession>A0A1J7JXJ1</accession>
<organism evidence="2 3">
    <name type="scientific">Coniochaeta ligniaria NRRL 30616</name>
    <dbReference type="NCBI Taxonomy" id="1408157"/>
    <lineage>
        <taxon>Eukaryota</taxon>
        <taxon>Fungi</taxon>
        <taxon>Dikarya</taxon>
        <taxon>Ascomycota</taxon>
        <taxon>Pezizomycotina</taxon>
        <taxon>Sordariomycetes</taxon>
        <taxon>Sordariomycetidae</taxon>
        <taxon>Coniochaetales</taxon>
        <taxon>Coniochaetaceae</taxon>
        <taxon>Coniochaeta</taxon>
    </lineage>
</organism>
<dbReference type="PANTHER" id="PTHR42339">
    <property type="entry name" value="HISTONE H1"/>
    <property type="match status" value="1"/>
</dbReference>
<sequence>CDVVRRRIRAFIDAGEMKVGEFQRAIGVSPSAYSTFMKQDGASAGQRCATFKNAFAFFKSREMNGSSNVGLINVGSSKTAKRTKTDDAAKALDVSNITLPGEEHGRVPVYDTCDEIRKKIRAFLKKDGMSQAGFCRELTKMVAAEGRKVNASSLAKFMTQKGPSGGSGSIVFYAAYVYFEKIRVRDGKPKSQMRQEMESVWGKQGMDIPEEGRGGQRSYWCLGNERPYEDKYGKVHFT</sequence>
<feature type="non-terminal residue" evidence="2">
    <location>
        <position position="1"/>
    </location>
</feature>
<evidence type="ECO:0000313" key="2">
    <source>
        <dbReference type="EMBL" id="OIW34140.1"/>
    </source>
</evidence>
<dbReference type="Proteomes" id="UP000182658">
    <property type="component" value="Unassembled WGS sequence"/>
</dbReference>
<dbReference type="AlphaFoldDB" id="A0A1J7JXJ1"/>
<feature type="domain" description="DUF7726" evidence="1">
    <location>
        <begin position="1"/>
        <end position="66"/>
    </location>
</feature>
<dbReference type="OrthoDB" id="2592504at2759"/>
<dbReference type="EMBL" id="KV875094">
    <property type="protein sequence ID" value="OIW34140.1"/>
    <property type="molecule type" value="Genomic_DNA"/>
</dbReference>
<feature type="domain" description="DUF7726" evidence="1">
    <location>
        <begin position="107"/>
        <end position="188"/>
    </location>
</feature>
<evidence type="ECO:0000313" key="3">
    <source>
        <dbReference type="Proteomes" id="UP000182658"/>
    </source>
</evidence>
<evidence type="ECO:0000259" key="1">
    <source>
        <dbReference type="Pfam" id="PF24852"/>
    </source>
</evidence>
<dbReference type="InParanoid" id="A0A1J7JXJ1"/>
<name>A0A1J7JXJ1_9PEZI</name>
<protein>
    <recommendedName>
        <fullName evidence="1">DUF7726 domain-containing protein</fullName>
    </recommendedName>
</protein>
<feature type="non-terminal residue" evidence="2">
    <location>
        <position position="238"/>
    </location>
</feature>
<dbReference type="Pfam" id="PF24852">
    <property type="entry name" value="DUF7726"/>
    <property type="match status" value="2"/>
</dbReference>
<keyword evidence="3" id="KW-1185">Reference proteome</keyword>
<proteinExistence type="predicted"/>